<feature type="region of interest" description="Disordered" evidence="1">
    <location>
        <begin position="303"/>
        <end position="338"/>
    </location>
</feature>
<dbReference type="InterPro" id="IPR036779">
    <property type="entry name" value="LysM_dom_sf"/>
</dbReference>
<reference evidence="3 4" key="1">
    <citation type="submission" date="2024-03" db="EMBL/GenBank/DDBJ databases">
        <title>A high-quality draft genome sequence of Diaporthe vaccinii, a causative agent of upright dieback and viscid rot disease in cranberry plants.</title>
        <authorList>
            <person name="Sarrasin M."/>
            <person name="Lang B.F."/>
            <person name="Burger G."/>
        </authorList>
    </citation>
    <scope>NUCLEOTIDE SEQUENCE [LARGE SCALE GENOMIC DNA]</scope>
    <source>
        <strain evidence="3 4">IS7</strain>
    </source>
</reference>
<feature type="compositionally biased region" description="Gly residues" evidence="1">
    <location>
        <begin position="314"/>
        <end position="336"/>
    </location>
</feature>
<dbReference type="InterPro" id="IPR018392">
    <property type="entry name" value="LysM"/>
</dbReference>
<feature type="compositionally biased region" description="Basic and acidic residues" evidence="1">
    <location>
        <begin position="166"/>
        <end position="176"/>
    </location>
</feature>
<dbReference type="Pfam" id="PF01476">
    <property type="entry name" value="LysM"/>
    <property type="match status" value="1"/>
</dbReference>
<accession>A0ABR4DRQ5</accession>
<sequence length="350" mass="37641">MKIPLSAILPGQASEACCTCATVLSEVPRYSPQTEKPYPADRRLDCCPRVICGRCIHVSLLFCLPLVFLGSTCTYKYGAMLPPSRPGLTRHVRRQKDNARFASYCPYCQVASEASNPLPQGLREPPSYDSATSKTTATAPRATDKPDDNSDDAPPPYEPSALHAPRPQDEKSKDDDSPPPPDTLHFVHPTEDTIPSLSLRYNVPAAVLRRHNNITSDHLISARRTLLVPGTHYPSGVSLSPRPVGGEEEEARKARIRRWMVACKCAAYDVAELYLAQSGGDLGEAVERYLADEEWERAHPLEGSVRGKGKGKGRMGPGWGGGGSGVGGGGSGGGGTWAAQAAFLKRQGPL</sequence>
<feature type="region of interest" description="Disordered" evidence="1">
    <location>
        <begin position="116"/>
        <end position="191"/>
    </location>
</feature>
<evidence type="ECO:0000256" key="1">
    <source>
        <dbReference type="SAM" id="MobiDB-lite"/>
    </source>
</evidence>
<dbReference type="Proteomes" id="UP001600888">
    <property type="component" value="Unassembled WGS sequence"/>
</dbReference>
<proteinExistence type="predicted"/>
<dbReference type="PANTHER" id="PTHR20932">
    <property type="entry name" value="LYSM AND PUTATIVE PEPTIDOGLYCAN-BINDING DOMAIN-CONTAINING PROTEIN"/>
    <property type="match status" value="1"/>
</dbReference>
<gene>
    <name evidence="3" type="ORF">FJTKL_05633</name>
</gene>
<feature type="domain" description="LysM" evidence="2">
    <location>
        <begin position="191"/>
        <end position="229"/>
    </location>
</feature>
<dbReference type="PANTHER" id="PTHR20932:SF31">
    <property type="entry name" value="RING-TYPE DOMAIN-CONTAINING PROTEIN"/>
    <property type="match status" value="1"/>
</dbReference>
<dbReference type="EMBL" id="JBAWTH010000203">
    <property type="protein sequence ID" value="KAL2273018.1"/>
    <property type="molecule type" value="Genomic_DNA"/>
</dbReference>
<evidence type="ECO:0000259" key="2">
    <source>
        <dbReference type="Pfam" id="PF01476"/>
    </source>
</evidence>
<organism evidence="3 4">
    <name type="scientific">Diaporthe vaccinii</name>
    <dbReference type="NCBI Taxonomy" id="105482"/>
    <lineage>
        <taxon>Eukaryota</taxon>
        <taxon>Fungi</taxon>
        <taxon>Dikarya</taxon>
        <taxon>Ascomycota</taxon>
        <taxon>Pezizomycotina</taxon>
        <taxon>Sordariomycetes</taxon>
        <taxon>Sordariomycetidae</taxon>
        <taxon>Diaporthales</taxon>
        <taxon>Diaporthaceae</taxon>
        <taxon>Diaporthe</taxon>
        <taxon>Diaporthe eres species complex</taxon>
    </lineage>
</organism>
<dbReference type="Gene3D" id="3.10.350.10">
    <property type="entry name" value="LysM domain"/>
    <property type="match status" value="1"/>
</dbReference>
<protein>
    <recommendedName>
        <fullName evidence="2">LysM domain-containing protein</fullName>
    </recommendedName>
</protein>
<name>A0ABR4DRQ5_9PEZI</name>
<dbReference type="CDD" id="cd00118">
    <property type="entry name" value="LysM"/>
    <property type="match status" value="1"/>
</dbReference>
<comment type="caution">
    <text evidence="3">The sequence shown here is derived from an EMBL/GenBank/DDBJ whole genome shotgun (WGS) entry which is preliminary data.</text>
</comment>
<evidence type="ECO:0000313" key="3">
    <source>
        <dbReference type="EMBL" id="KAL2273018.1"/>
    </source>
</evidence>
<keyword evidence="4" id="KW-1185">Reference proteome</keyword>
<feature type="compositionally biased region" description="Polar residues" evidence="1">
    <location>
        <begin position="129"/>
        <end position="138"/>
    </location>
</feature>
<dbReference type="InterPro" id="IPR045030">
    <property type="entry name" value="LYSM1-4"/>
</dbReference>
<evidence type="ECO:0000313" key="4">
    <source>
        <dbReference type="Proteomes" id="UP001600888"/>
    </source>
</evidence>